<reference evidence="1 2" key="1">
    <citation type="submission" date="2024-04" db="EMBL/GenBank/DDBJ databases">
        <authorList>
            <person name="Waldvogel A.-M."/>
            <person name="Schoenle A."/>
        </authorList>
    </citation>
    <scope>NUCLEOTIDE SEQUENCE [LARGE SCALE GENOMIC DNA]</scope>
</reference>
<accession>A0AAV2L3H9</accession>
<dbReference type="AlphaFoldDB" id="A0AAV2L3H9"/>
<proteinExistence type="predicted"/>
<name>A0AAV2L3H9_KNICA</name>
<gene>
    <name evidence="1" type="ORF">KC01_LOCUS24166</name>
</gene>
<keyword evidence="2" id="KW-1185">Reference proteome</keyword>
<protein>
    <submittedName>
        <fullName evidence="1">Uncharacterized protein</fullName>
    </submittedName>
</protein>
<organism evidence="1 2">
    <name type="scientific">Knipowitschia caucasica</name>
    <name type="common">Caucasian dwarf goby</name>
    <name type="synonym">Pomatoschistus caucasicus</name>
    <dbReference type="NCBI Taxonomy" id="637954"/>
    <lineage>
        <taxon>Eukaryota</taxon>
        <taxon>Metazoa</taxon>
        <taxon>Chordata</taxon>
        <taxon>Craniata</taxon>
        <taxon>Vertebrata</taxon>
        <taxon>Euteleostomi</taxon>
        <taxon>Actinopterygii</taxon>
        <taxon>Neopterygii</taxon>
        <taxon>Teleostei</taxon>
        <taxon>Neoteleostei</taxon>
        <taxon>Acanthomorphata</taxon>
        <taxon>Gobiaria</taxon>
        <taxon>Gobiiformes</taxon>
        <taxon>Gobioidei</taxon>
        <taxon>Gobiidae</taxon>
        <taxon>Gobiinae</taxon>
        <taxon>Knipowitschia</taxon>
    </lineage>
</organism>
<evidence type="ECO:0000313" key="2">
    <source>
        <dbReference type="Proteomes" id="UP001497482"/>
    </source>
</evidence>
<dbReference type="Proteomes" id="UP001497482">
    <property type="component" value="Chromosome 20"/>
</dbReference>
<dbReference type="EMBL" id="OZ035842">
    <property type="protein sequence ID" value="CAL1595353.1"/>
    <property type="molecule type" value="Genomic_DNA"/>
</dbReference>
<evidence type="ECO:0000313" key="1">
    <source>
        <dbReference type="EMBL" id="CAL1595353.1"/>
    </source>
</evidence>
<sequence>MVDFSWSGAAWRGGGALRRRAVRGRGQAEVRKLSYRLRPISRPSASSAMNPVLAALSHDAILTPVQCSAPLAKPRPPTPRCAVQEKSY</sequence>